<dbReference type="Pfam" id="PF12937">
    <property type="entry name" value="F-box-like"/>
    <property type="match status" value="1"/>
</dbReference>
<keyword evidence="4" id="KW-1185">Reference proteome</keyword>
<evidence type="ECO:0000259" key="2">
    <source>
        <dbReference type="PROSITE" id="PS50181"/>
    </source>
</evidence>
<dbReference type="InterPro" id="IPR036047">
    <property type="entry name" value="F-box-like_dom_sf"/>
</dbReference>
<evidence type="ECO:0000313" key="3">
    <source>
        <dbReference type="EMBL" id="MQL80762.1"/>
    </source>
</evidence>
<dbReference type="PANTHER" id="PTHR13382:SF21">
    <property type="entry name" value="OS12G0601000 PROTEIN"/>
    <property type="match status" value="1"/>
</dbReference>
<dbReference type="Proteomes" id="UP000652761">
    <property type="component" value="Unassembled WGS sequence"/>
</dbReference>
<feature type="domain" description="F-box" evidence="2">
    <location>
        <begin position="120"/>
        <end position="158"/>
    </location>
</feature>
<dbReference type="SMR" id="A0A843U5Z7"/>
<dbReference type="SMART" id="SM00256">
    <property type="entry name" value="FBOX"/>
    <property type="match status" value="1"/>
</dbReference>
<dbReference type="Gene3D" id="3.80.10.10">
    <property type="entry name" value="Ribonuclease Inhibitor"/>
    <property type="match status" value="2"/>
</dbReference>
<dbReference type="Gene3D" id="1.20.1280.50">
    <property type="match status" value="1"/>
</dbReference>
<sequence>MLPHPSPAAAPAAAKRKASAPSGGGGGAPKKRGSYNCGRCGLPKKGHVCTSAPSPAPPEDLAPRPDAQRLRRALSFDEDRAGLEGPEAAAEAVPSAVLPPAAEVEEDAGEGEGGAVGGVLPARLLAEVLRRLPPKELIAAAAVCRGWKECVSRVWRAAEELRLRVPRRSQVGFVGSVLQDCGGLIRLSLRMERDVNATVLACVAFSCPNLEVMEISVADTAVNRITGDELGRFVAEKRCLSILKIEGCSNLGHLNLCSSSLLVLWLSDLYCLSKTVINCPNLNEISLDFTRQENDSTDLVTMMDTLGRTCPLLRNLHIASIRLSNAAVLALASARLRDLCMLSLVLGSTITDASVASLVSSYTDLELLDLSGSSISDSGIGMICNVYSETLSRLLLALCPNITSSGIQFATAQLPLLQLIDCGMSMRDIGFQNDILEENHQHDAGIDETSFCERPVRKLQPMYQKLIIKHGRLRKLSLWGCSGLDALHLNCPELNDLNLNSCRNLHPERLLLQCPNLEKVHASGCQKLLIRAIHNQIFNGLPSEANNFQCKRLGDGSKRVQAPHFLVQKVSVDEKQKMAHRPRCTLLVN</sequence>
<accession>A0A843U5Z7</accession>
<dbReference type="OrthoDB" id="6362633at2759"/>
<dbReference type="EMBL" id="NMUH01000524">
    <property type="protein sequence ID" value="MQL80762.1"/>
    <property type="molecule type" value="Genomic_DNA"/>
</dbReference>
<organism evidence="3 4">
    <name type="scientific">Colocasia esculenta</name>
    <name type="common">Wild taro</name>
    <name type="synonym">Arum esculentum</name>
    <dbReference type="NCBI Taxonomy" id="4460"/>
    <lineage>
        <taxon>Eukaryota</taxon>
        <taxon>Viridiplantae</taxon>
        <taxon>Streptophyta</taxon>
        <taxon>Embryophyta</taxon>
        <taxon>Tracheophyta</taxon>
        <taxon>Spermatophyta</taxon>
        <taxon>Magnoliopsida</taxon>
        <taxon>Liliopsida</taxon>
        <taxon>Araceae</taxon>
        <taxon>Aroideae</taxon>
        <taxon>Colocasieae</taxon>
        <taxon>Colocasia</taxon>
    </lineage>
</organism>
<dbReference type="AlphaFoldDB" id="A0A843U5Z7"/>
<dbReference type="SUPFAM" id="SSF81383">
    <property type="entry name" value="F-box domain"/>
    <property type="match status" value="1"/>
</dbReference>
<evidence type="ECO:0000313" key="4">
    <source>
        <dbReference type="Proteomes" id="UP000652761"/>
    </source>
</evidence>
<dbReference type="InterPro" id="IPR050648">
    <property type="entry name" value="F-box_LRR-repeat"/>
</dbReference>
<dbReference type="GO" id="GO:0005737">
    <property type="term" value="C:cytoplasm"/>
    <property type="evidence" value="ECO:0007669"/>
    <property type="project" value="TreeGrafter"/>
</dbReference>
<protein>
    <recommendedName>
        <fullName evidence="2">F-box domain-containing protein</fullName>
    </recommendedName>
</protein>
<dbReference type="SUPFAM" id="SSF52047">
    <property type="entry name" value="RNI-like"/>
    <property type="match status" value="1"/>
</dbReference>
<evidence type="ECO:0000256" key="1">
    <source>
        <dbReference type="SAM" id="MobiDB-lite"/>
    </source>
</evidence>
<dbReference type="PROSITE" id="PS50181">
    <property type="entry name" value="FBOX"/>
    <property type="match status" value="1"/>
</dbReference>
<dbReference type="InterPro" id="IPR032675">
    <property type="entry name" value="LRR_dom_sf"/>
</dbReference>
<dbReference type="PANTHER" id="PTHR13382">
    <property type="entry name" value="MITOCHONDRIAL ATP SYNTHASE COUPLING FACTOR B"/>
    <property type="match status" value="1"/>
</dbReference>
<feature type="region of interest" description="Disordered" evidence="1">
    <location>
        <begin position="1"/>
        <end position="66"/>
    </location>
</feature>
<gene>
    <name evidence="3" type="ORF">Taro_013214</name>
</gene>
<proteinExistence type="predicted"/>
<name>A0A843U5Z7_COLES</name>
<dbReference type="InterPro" id="IPR001810">
    <property type="entry name" value="F-box_dom"/>
</dbReference>
<reference evidence="3" key="1">
    <citation type="submission" date="2017-07" db="EMBL/GenBank/DDBJ databases">
        <title>Taro Niue Genome Assembly and Annotation.</title>
        <authorList>
            <person name="Atibalentja N."/>
            <person name="Keating K."/>
            <person name="Fields C.J."/>
        </authorList>
    </citation>
    <scope>NUCLEOTIDE SEQUENCE</scope>
    <source>
        <strain evidence="3">Niue_2</strain>
        <tissue evidence="3">Leaf</tissue>
    </source>
</reference>
<comment type="caution">
    <text evidence="3">The sequence shown here is derived from an EMBL/GenBank/DDBJ whole genome shotgun (WGS) entry which is preliminary data.</text>
</comment>